<gene>
    <name evidence="1" type="ORF">L6452_19334</name>
</gene>
<organism evidence="1 2">
    <name type="scientific">Arctium lappa</name>
    <name type="common">Greater burdock</name>
    <name type="synonym">Lappa major</name>
    <dbReference type="NCBI Taxonomy" id="4217"/>
    <lineage>
        <taxon>Eukaryota</taxon>
        <taxon>Viridiplantae</taxon>
        <taxon>Streptophyta</taxon>
        <taxon>Embryophyta</taxon>
        <taxon>Tracheophyta</taxon>
        <taxon>Spermatophyta</taxon>
        <taxon>Magnoliopsida</taxon>
        <taxon>eudicotyledons</taxon>
        <taxon>Gunneridae</taxon>
        <taxon>Pentapetalae</taxon>
        <taxon>asterids</taxon>
        <taxon>campanulids</taxon>
        <taxon>Asterales</taxon>
        <taxon>Asteraceae</taxon>
        <taxon>Carduoideae</taxon>
        <taxon>Cardueae</taxon>
        <taxon>Arctiinae</taxon>
        <taxon>Arctium</taxon>
    </lineage>
</organism>
<name>A0ACB9B7L2_ARCLA</name>
<proteinExistence type="predicted"/>
<evidence type="ECO:0000313" key="1">
    <source>
        <dbReference type="EMBL" id="KAI3718462.1"/>
    </source>
</evidence>
<reference evidence="1 2" key="2">
    <citation type="journal article" date="2022" name="Mol. Ecol. Resour.">
        <title>The genomes of chicory, endive, great burdock and yacon provide insights into Asteraceae paleo-polyploidization history and plant inulin production.</title>
        <authorList>
            <person name="Fan W."/>
            <person name="Wang S."/>
            <person name="Wang H."/>
            <person name="Wang A."/>
            <person name="Jiang F."/>
            <person name="Liu H."/>
            <person name="Zhao H."/>
            <person name="Xu D."/>
            <person name="Zhang Y."/>
        </authorList>
    </citation>
    <scope>NUCLEOTIDE SEQUENCE [LARGE SCALE GENOMIC DNA]</scope>
    <source>
        <strain evidence="2">cv. Niubang</strain>
    </source>
</reference>
<keyword evidence="2" id="KW-1185">Reference proteome</keyword>
<dbReference type="Proteomes" id="UP001055879">
    <property type="component" value="Linkage Group LG06"/>
</dbReference>
<comment type="caution">
    <text evidence="1">The sequence shown here is derived from an EMBL/GenBank/DDBJ whole genome shotgun (WGS) entry which is preliminary data.</text>
</comment>
<reference evidence="2" key="1">
    <citation type="journal article" date="2022" name="Mol. Ecol. Resour.">
        <title>The genomes of chicory, endive, great burdock and yacon provide insights into Asteraceae palaeo-polyploidization history and plant inulin production.</title>
        <authorList>
            <person name="Fan W."/>
            <person name="Wang S."/>
            <person name="Wang H."/>
            <person name="Wang A."/>
            <person name="Jiang F."/>
            <person name="Liu H."/>
            <person name="Zhao H."/>
            <person name="Xu D."/>
            <person name="Zhang Y."/>
        </authorList>
    </citation>
    <scope>NUCLEOTIDE SEQUENCE [LARGE SCALE GENOMIC DNA]</scope>
    <source>
        <strain evidence="2">cv. Niubang</strain>
    </source>
</reference>
<accession>A0ACB9B7L2</accession>
<sequence>MRGSEEGKSESSTPSEWTECDENSEDEWMVEESIFDSAVGNQGGIGREREVNGDRRTMEKETEEKEGKSKNEKNSPEKLSDIVEVHLESPGKHLEAEQSQNCDMHMAAQLSKEVGRVHEAQPPILMKELSSVDLSTCQGNQKKDEKVKRKG</sequence>
<protein>
    <submittedName>
        <fullName evidence="1">Uncharacterized protein</fullName>
    </submittedName>
</protein>
<dbReference type="EMBL" id="CM042052">
    <property type="protein sequence ID" value="KAI3718462.1"/>
    <property type="molecule type" value="Genomic_DNA"/>
</dbReference>
<evidence type="ECO:0000313" key="2">
    <source>
        <dbReference type="Proteomes" id="UP001055879"/>
    </source>
</evidence>